<dbReference type="AlphaFoldDB" id="A0A078MB50"/>
<name>A0A078MB50_9PSED</name>
<protein>
    <submittedName>
        <fullName evidence="1">Uncharacterized protein</fullName>
    </submittedName>
</protein>
<evidence type="ECO:0000313" key="1">
    <source>
        <dbReference type="EMBL" id="CEA03515.1"/>
    </source>
</evidence>
<dbReference type="OrthoDB" id="6687915at2"/>
<dbReference type="GO" id="GO:0003676">
    <property type="term" value="F:nucleic acid binding"/>
    <property type="evidence" value="ECO:0007669"/>
    <property type="project" value="InterPro"/>
</dbReference>
<accession>A0A078MB50</accession>
<dbReference type="Gene3D" id="3.30.420.10">
    <property type="entry name" value="Ribonuclease H-like superfamily/Ribonuclease H"/>
    <property type="match status" value="1"/>
</dbReference>
<dbReference type="PATRIC" id="fig|1461581.3.peg.1118"/>
<dbReference type="RefSeq" id="WP_044498748.1">
    <property type="nucleotide sequence ID" value="NZ_LK391969.1"/>
</dbReference>
<gene>
    <name evidence="1" type="ORF">BN1049_01142</name>
</gene>
<dbReference type="EMBL" id="LK391969">
    <property type="protein sequence ID" value="CEF26215.1"/>
    <property type="molecule type" value="Genomic_DNA"/>
</dbReference>
<reference evidence="1" key="1">
    <citation type="submission" date="2014-07" db="EMBL/GenBank/DDBJ databases">
        <authorList>
            <person name="Urmite Genomes Urmite Genomes"/>
        </authorList>
    </citation>
    <scope>NUCLEOTIDE SEQUENCE</scope>
    <source>
        <strain evidence="1">12M76_air</strain>
    </source>
</reference>
<sequence>MRRAYLDMEFTSLASHARLISLALVTSDGQELYLELLDNWKIDDCSGFVQDTVLPKLDLLAHGLTTTQARQRLRTFLETIAPVDILTASPHWDQPLLKWLLGPDGLPSSVCMRAVPHDPVTWDEQLEVPHHALADARLFAGQRERACMA</sequence>
<dbReference type="InterPro" id="IPR036397">
    <property type="entry name" value="RNaseH_sf"/>
</dbReference>
<proteinExistence type="predicted"/>
<organism evidence="1">
    <name type="scientific">Pseudomonas saudimassiliensis</name>
    <dbReference type="NCBI Taxonomy" id="1461581"/>
    <lineage>
        <taxon>Bacteria</taxon>
        <taxon>Pseudomonadati</taxon>
        <taxon>Pseudomonadota</taxon>
        <taxon>Gammaproteobacteria</taxon>
        <taxon>Pseudomonadales</taxon>
        <taxon>Pseudomonadaceae</taxon>
        <taxon>Pseudomonas</taxon>
    </lineage>
</organism>
<dbReference type="EMBL" id="LM997413">
    <property type="protein sequence ID" value="CEA03515.1"/>
    <property type="molecule type" value="Genomic_DNA"/>
</dbReference>